<evidence type="ECO:0000313" key="5">
    <source>
        <dbReference type="Proteomes" id="UP001185755"/>
    </source>
</evidence>
<sequence>MLDKPLTPAGERILTVASELFYARGIRAVGVDLIAEEAGTTKKTLYDRFGSKDGLVQRYLARRYGLWCEHVSRYVESLTPGDARILGVYDALDLWMRDNHRGCGFVNAFAEFGGTDSPVLEIIKSEKEWTRSLFAQLAADAGYADAEQLGSRLSVLHEGAVVMGTAGGRDDAISVARGVAAELLAALAVARVGAPGGT</sequence>
<feature type="domain" description="HTH tetR-type" evidence="3">
    <location>
        <begin position="7"/>
        <end position="67"/>
    </location>
</feature>
<gene>
    <name evidence="4" type="ORF">R3P96_16500</name>
</gene>
<dbReference type="SUPFAM" id="SSF48498">
    <property type="entry name" value="Tetracyclin repressor-like, C-terminal domain"/>
    <property type="match status" value="1"/>
</dbReference>
<evidence type="ECO:0000259" key="3">
    <source>
        <dbReference type="PROSITE" id="PS50977"/>
    </source>
</evidence>
<dbReference type="EMBL" id="JAWLJX010000005">
    <property type="protein sequence ID" value="MDV6262938.1"/>
    <property type="molecule type" value="Genomic_DNA"/>
</dbReference>
<dbReference type="InterPro" id="IPR001647">
    <property type="entry name" value="HTH_TetR"/>
</dbReference>
<organism evidence="4 5">
    <name type="scientific">Rhodococcoides yunnanense</name>
    <dbReference type="NCBI Taxonomy" id="278209"/>
    <lineage>
        <taxon>Bacteria</taxon>
        <taxon>Bacillati</taxon>
        <taxon>Actinomycetota</taxon>
        <taxon>Actinomycetes</taxon>
        <taxon>Mycobacteriales</taxon>
        <taxon>Nocardiaceae</taxon>
        <taxon>Rhodococcoides</taxon>
    </lineage>
</organism>
<keyword evidence="5" id="KW-1185">Reference proteome</keyword>
<dbReference type="PANTHER" id="PTHR30055">
    <property type="entry name" value="HTH-TYPE TRANSCRIPTIONAL REGULATOR RUTR"/>
    <property type="match status" value="1"/>
</dbReference>
<feature type="DNA-binding region" description="H-T-H motif" evidence="2">
    <location>
        <begin position="30"/>
        <end position="49"/>
    </location>
</feature>
<keyword evidence="1 2" id="KW-0238">DNA-binding</keyword>
<name>A0ABU4BFH4_9NOCA</name>
<dbReference type="InterPro" id="IPR050109">
    <property type="entry name" value="HTH-type_TetR-like_transc_reg"/>
</dbReference>
<dbReference type="InterPro" id="IPR036271">
    <property type="entry name" value="Tet_transcr_reg_TetR-rel_C_sf"/>
</dbReference>
<dbReference type="PROSITE" id="PS50977">
    <property type="entry name" value="HTH_TETR_2"/>
    <property type="match status" value="1"/>
</dbReference>
<dbReference type="Gene3D" id="1.10.357.10">
    <property type="entry name" value="Tetracycline Repressor, domain 2"/>
    <property type="match status" value="1"/>
</dbReference>
<dbReference type="Proteomes" id="UP001185755">
    <property type="component" value="Unassembled WGS sequence"/>
</dbReference>
<accession>A0ABU4BFH4</accession>
<protein>
    <submittedName>
        <fullName evidence="4">TetR/AcrR family transcriptional regulator</fullName>
    </submittedName>
</protein>
<evidence type="ECO:0000256" key="1">
    <source>
        <dbReference type="ARBA" id="ARBA00023125"/>
    </source>
</evidence>
<dbReference type="SUPFAM" id="SSF46689">
    <property type="entry name" value="Homeodomain-like"/>
    <property type="match status" value="1"/>
</dbReference>
<evidence type="ECO:0000313" key="4">
    <source>
        <dbReference type="EMBL" id="MDV6262938.1"/>
    </source>
</evidence>
<evidence type="ECO:0000256" key="2">
    <source>
        <dbReference type="PROSITE-ProRule" id="PRU00335"/>
    </source>
</evidence>
<dbReference type="Pfam" id="PF00440">
    <property type="entry name" value="TetR_N"/>
    <property type="match status" value="1"/>
</dbReference>
<reference evidence="4 5" key="1">
    <citation type="submission" date="2023-10" db="EMBL/GenBank/DDBJ databases">
        <title>Development of a sustainable strategy for remediation of hydrocarbon-contaminated territories based on the waste exchange concept.</title>
        <authorList>
            <person name="Krivoruchko A."/>
        </authorList>
    </citation>
    <scope>NUCLEOTIDE SEQUENCE [LARGE SCALE GENOMIC DNA]</scope>
    <source>
        <strain evidence="4 5">IEGM 1323</strain>
    </source>
</reference>
<dbReference type="PANTHER" id="PTHR30055:SF200">
    <property type="entry name" value="HTH-TYPE TRANSCRIPTIONAL REPRESSOR BDCR"/>
    <property type="match status" value="1"/>
</dbReference>
<dbReference type="InterPro" id="IPR009057">
    <property type="entry name" value="Homeodomain-like_sf"/>
</dbReference>
<dbReference type="PRINTS" id="PR00455">
    <property type="entry name" value="HTHTETR"/>
</dbReference>
<comment type="caution">
    <text evidence="4">The sequence shown here is derived from an EMBL/GenBank/DDBJ whole genome shotgun (WGS) entry which is preliminary data.</text>
</comment>
<dbReference type="RefSeq" id="WP_317565222.1">
    <property type="nucleotide sequence ID" value="NZ_JAWLJX010000005.1"/>
</dbReference>
<proteinExistence type="predicted"/>